<dbReference type="InterPro" id="IPR029058">
    <property type="entry name" value="AB_hydrolase_fold"/>
</dbReference>
<evidence type="ECO:0000313" key="3">
    <source>
        <dbReference type="EMBL" id="VCU10195.1"/>
    </source>
</evidence>
<proteinExistence type="predicted"/>
<dbReference type="InterPro" id="IPR000383">
    <property type="entry name" value="Xaa-Pro-like_dom"/>
</dbReference>
<keyword evidence="4" id="KW-1185">Reference proteome</keyword>
<dbReference type="GO" id="GO:0008239">
    <property type="term" value="F:dipeptidyl-peptidase activity"/>
    <property type="evidence" value="ECO:0007669"/>
    <property type="project" value="InterPro"/>
</dbReference>
<dbReference type="Gene3D" id="2.60.120.260">
    <property type="entry name" value="Galactose-binding domain-like"/>
    <property type="match status" value="1"/>
</dbReference>
<dbReference type="SUPFAM" id="SSF49785">
    <property type="entry name" value="Galactose-binding domain-like"/>
    <property type="match status" value="1"/>
</dbReference>
<dbReference type="InterPro" id="IPR008979">
    <property type="entry name" value="Galactose-bd-like_sf"/>
</dbReference>
<evidence type="ECO:0000259" key="2">
    <source>
        <dbReference type="SMART" id="SM00939"/>
    </source>
</evidence>
<dbReference type="AlphaFoldDB" id="A0A3S4B2P7"/>
<dbReference type="SUPFAM" id="SSF53474">
    <property type="entry name" value="alpha/beta-Hydrolases"/>
    <property type="match status" value="1"/>
</dbReference>
<dbReference type="PANTHER" id="PTHR43056">
    <property type="entry name" value="PEPTIDASE S9 PROLYL OLIGOPEPTIDASE"/>
    <property type="match status" value="1"/>
</dbReference>
<dbReference type="Proteomes" id="UP000289200">
    <property type="component" value="Unassembled WGS sequence"/>
</dbReference>
<dbReference type="RefSeq" id="WP_207211531.1">
    <property type="nucleotide sequence ID" value="NZ_UWOC01000163.1"/>
</dbReference>
<accession>A0A3S4B2P7</accession>
<dbReference type="Pfam" id="PF02129">
    <property type="entry name" value="Peptidase_S15"/>
    <property type="match status" value="1"/>
</dbReference>
<dbReference type="Gene3D" id="1.10.3020.20">
    <property type="match status" value="1"/>
</dbReference>
<evidence type="ECO:0000313" key="4">
    <source>
        <dbReference type="Proteomes" id="UP000289200"/>
    </source>
</evidence>
<dbReference type="InterPro" id="IPR005674">
    <property type="entry name" value="CocE/Ser_esterase"/>
</dbReference>
<evidence type="ECO:0000256" key="1">
    <source>
        <dbReference type="ARBA" id="ARBA00022801"/>
    </source>
</evidence>
<gene>
    <name evidence="3" type="ORF">RHODGE_RHODGE_03381</name>
</gene>
<dbReference type="SMART" id="SM00939">
    <property type="entry name" value="PepX_C"/>
    <property type="match status" value="1"/>
</dbReference>
<dbReference type="PANTHER" id="PTHR43056:SF10">
    <property type="entry name" value="COCE_NOND FAMILY, PUTATIVE (AFU_ORTHOLOGUE AFUA_7G00600)-RELATED"/>
    <property type="match status" value="1"/>
</dbReference>
<keyword evidence="1" id="KW-0378">Hydrolase</keyword>
<dbReference type="Gene3D" id="3.40.50.1820">
    <property type="entry name" value="alpha/beta hydrolase"/>
    <property type="match status" value="1"/>
</dbReference>
<feature type="domain" description="Xaa-Pro dipeptidyl-peptidase C-terminal" evidence="2">
    <location>
        <begin position="328"/>
        <end position="582"/>
    </location>
</feature>
<comment type="caution">
    <text evidence="3">The sequence shown here is derived from an EMBL/GenBank/DDBJ whole genome shotgun (WGS) entry which is preliminary data.</text>
</comment>
<reference evidence="4" key="1">
    <citation type="submission" date="2018-10" db="EMBL/GenBank/DDBJ databases">
        <authorList>
            <person name="Peiro R."/>
            <person name="Begona"/>
            <person name="Cbmso G."/>
            <person name="Lopez M."/>
            <person name="Gonzalez S."/>
            <person name="Sacristan E."/>
            <person name="Castillo E."/>
        </authorList>
    </citation>
    <scope>NUCLEOTIDE SEQUENCE [LARGE SCALE GENOMIC DNA]</scope>
</reference>
<dbReference type="InterPro" id="IPR050585">
    <property type="entry name" value="Xaa-Pro_dipeptidyl-ppase/CocE"/>
</dbReference>
<sequence>MDERLPPADELRQDSMRQDGMRITFDVPIPMDDGIVLRADLFRPDDDGRHPVILSYGAFGKGLAFQDGNASAWERLVAAFPEVLHGSSGRYQVWEVVDPERWVPDGYACLRIDARGAGRSPGFLDPWSPRETRDIAACIAWAAAQPWCNGRVGMNGISYFAMNQWQVAALQPPGLAAICVWEGAADFYRDACRHGGIYCGFMANLYPRAFHRVQHGLGERGLRSRVTGDWVSGPETLSDEELAANRIDIARFILDRPFDGPDYRARNPDFSTITVPLLSAANWGGQGLHPRGNFEGFAAAASSAKWLEVHGHAHWSHFYSDYGVALQKRFFGRFLKDQDTGWDHQPAVQIQVRHPGERFVERHETGWPLPRTRWTTLHLDLDRLALSEEPPAAALTRSYAALGPGLAFSTPPLAAPLEITGPVAARLFVSSSTTDADLFLVLQVFDPQGREVTFIGANDPRTPVGLGWLRASHRKRDPDRSTPWRPWHTHDEAWPLVPGEPVALDIEIWPTSIVVPPGHRLVLAVRGRDYEAEGPPPDLPGVKYTLTGVGPFRHDHPEDRPEAIFGGAVTLHAAPDQAPFLLLPVIPPA</sequence>
<dbReference type="InterPro" id="IPR013736">
    <property type="entry name" value="Xaa-Pro_dipept_C"/>
</dbReference>
<name>A0A3S4B2P7_9BRAD</name>
<protein>
    <submittedName>
        <fullName evidence="3">Serine esterase</fullName>
    </submittedName>
</protein>
<dbReference type="Pfam" id="PF08530">
    <property type="entry name" value="PepX_C"/>
    <property type="match status" value="1"/>
</dbReference>
<dbReference type="EMBL" id="UWOC01000163">
    <property type="protein sequence ID" value="VCU10195.1"/>
    <property type="molecule type" value="Genomic_DNA"/>
</dbReference>
<dbReference type="NCBIfam" id="TIGR00976">
    <property type="entry name" value="CocE_NonD"/>
    <property type="match status" value="1"/>
</dbReference>
<organism evidence="3 4">
    <name type="scientific">Rhodoplanes serenus</name>
    <dbReference type="NCBI Taxonomy" id="200615"/>
    <lineage>
        <taxon>Bacteria</taxon>
        <taxon>Pseudomonadati</taxon>
        <taxon>Pseudomonadota</taxon>
        <taxon>Alphaproteobacteria</taxon>
        <taxon>Hyphomicrobiales</taxon>
        <taxon>Nitrobacteraceae</taxon>
        <taxon>Rhodoplanes</taxon>
    </lineage>
</organism>